<evidence type="ECO:0000256" key="1">
    <source>
        <dbReference type="SAM" id="MobiDB-lite"/>
    </source>
</evidence>
<dbReference type="PANTHER" id="PTHR36745:SF1">
    <property type="entry name" value="OS02G0824400 PROTEIN"/>
    <property type="match status" value="1"/>
</dbReference>
<proteinExistence type="predicted"/>
<reference evidence="3" key="1">
    <citation type="journal article" date="2010" name="Nat. Biotechnol.">
        <title>Draft genome sequence of the oilseed species Ricinus communis.</title>
        <authorList>
            <person name="Chan A.P."/>
            <person name="Crabtree J."/>
            <person name="Zhao Q."/>
            <person name="Lorenzi H."/>
            <person name="Orvis J."/>
            <person name="Puiu D."/>
            <person name="Melake-Berhan A."/>
            <person name="Jones K.M."/>
            <person name="Redman J."/>
            <person name="Chen G."/>
            <person name="Cahoon E.B."/>
            <person name="Gedil M."/>
            <person name="Stanke M."/>
            <person name="Haas B.J."/>
            <person name="Wortman J.R."/>
            <person name="Fraser-Liggett C.M."/>
            <person name="Ravel J."/>
            <person name="Rabinowicz P.D."/>
        </authorList>
    </citation>
    <scope>NUCLEOTIDE SEQUENCE [LARGE SCALE GENOMIC DNA]</scope>
    <source>
        <strain evidence="3">cv. Hale</strain>
    </source>
</reference>
<organism evidence="2 3">
    <name type="scientific">Ricinus communis</name>
    <name type="common">Castor bean</name>
    <dbReference type="NCBI Taxonomy" id="3988"/>
    <lineage>
        <taxon>Eukaryota</taxon>
        <taxon>Viridiplantae</taxon>
        <taxon>Streptophyta</taxon>
        <taxon>Embryophyta</taxon>
        <taxon>Tracheophyta</taxon>
        <taxon>Spermatophyta</taxon>
        <taxon>Magnoliopsida</taxon>
        <taxon>eudicotyledons</taxon>
        <taxon>Gunneridae</taxon>
        <taxon>Pentapetalae</taxon>
        <taxon>rosids</taxon>
        <taxon>fabids</taxon>
        <taxon>Malpighiales</taxon>
        <taxon>Euphorbiaceae</taxon>
        <taxon>Acalyphoideae</taxon>
        <taxon>Acalypheae</taxon>
        <taxon>Ricinus</taxon>
    </lineage>
</organism>
<accession>B9RDQ5</accession>
<dbReference type="AlphaFoldDB" id="B9RDQ5"/>
<feature type="compositionally biased region" description="Basic and acidic residues" evidence="1">
    <location>
        <begin position="14"/>
        <end position="32"/>
    </location>
</feature>
<dbReference type="Proteomes" id="UP000008311">
    <property type="component" value="Unassembled WGS sequence"/>
</dbReference>
<evidence type="ECO:0000313" key="3">
    <source>
        <dbReference type="Proteomes" id="UP000008311"/>
    </source>
</evidence>
<evidence type="ECO:0000313" key="2">
    <source>
        <dbReference type="EMBL" id="EEF50513.1"/>
    </source>
</evidence>
<feature type="compositionally biased region" description="Basic residues" evidence="1">
    <location>
        <begin position="46"/>
        <end position="56"/>
    </location>
</feature>
<sequence>MSKKNNLARRKRQHEFELQKEKEQKEKNEKKLQAKKNKMKVDNTNKMKKKGASGFSVKKKKVKTKLTALTKAKAAQAMEGGNVCFRQTDSRGNVKVGKKTHLVKHDMANFDSFVSIALLAILLHRLIAGGTFEFGEALAEEHRYC</sequence>
<dbReference type="InParanoid" id="B9RDQ5"/>
<dbReference type="EMBL" id="EQ973775">
    <property type="protein sequence ID" value="EEF50513.1"/>
    <property type="molecule type" value="Genomic_DNA"/>
</dbReference>
<dbReference type="STRING" id="3988.B9RDQ5"/>
<protein>
    <submittedName>
        <fullName evidence="2">Uncharacterized protein</fullName>
    </submittedName>
</protein>
<gene>
    <name evidence="2" type="ORF">RCOM_1615070</name>
</gene>
<name>B9RDQ5_RICCO</name>
<dbReference type="PANTHER" id="PTHR36745">
    <property type="entry name" value="OS02G0824400 PROTEIN"/>
    <property type="match status" value="1"/>
</dbReference>
<feature type="region of interest" description="Disordered" evidence="1">
    <location>
        <begin position="1"/>
        <end position="56"/>
    </location>
</feature>
<keyword evidence="3" id="KW-1185">Reference proteome</keyword>
<feature type="compositionally biased region" description="Basic residues" evidence="1">
    <location>
        <begin position="1"/>
        <end position="13"/>
    </location>
</feature>